<dbReference type="SMART" id="SM00267">
    <property type="entry name" value="GGDEF"/>
    <property type="match status" value="1"/>
</dbReference>
<dbReference type="InterPro" id="IPR029787">
    <property type="entry name" value="Nucleotide_cyclase"/>
</dbReference>
<dbReference type="InterPro" id="IPR043128">
    <property type="entry name" value="Rev_trsase/Diguanyl_cyclase"/>
</dbReference>
<proteinExistence type="predicted"/>
<name>F3C9K2_PSESG</name>
<evidence type="ECO:0000256" key="2">
    <source>
        <dbReference type="ARBA" id="ARBA00034247"/>
    </source>
</evidence>
<sequence length="99" mass="10755">MLNQGAWRAALEEEYALGKREVGSATLALIDIDHFKAVNDVYGHLTGDQVIKLFGTVLGAVKRSTDIAGRIGGDEFGLILRGSDEVQATKLLCRLQQQL</sequence>
<evidence type="ECO:0000313" key="5">
    <source>
        <dbReference type="Proteomes" id="UP000005466"/>
    </source>
</evidence>
<dbReference type="HOGENOM" id="CLU_2338542_0_0_6"/>
<dbReference type="EC" id="2.7.7.65" evidence="1"/>
<dbReference type="PANTHER" id="PTHR45138:SF9">
    <property type="entry name" value="DIGUANYLATE CYCLASE DGCM-RELATED"/>
    <property type="match status" value="1"/>
</dbReference>
<comment type="catalytic activity">
    <reaction evidence="2">
        <text>2 GTP = 3',3'-c-di-GMP + 2 diphosphate</text>
        <dbReference type="Rhea" id="RHEA:24898"/>
        <dbReference type="ChEBI" id="CHEBI:33019"/>
        <dbReference type="ChEBI" id="CHEBI:37565"/>
        <dbReference type="ChEBI" id="CHEBI:58805"/>
        <dbReference type="EC" id="2.7.7.65"/>
    </reaction>
</comment>
<keyword evidence="4" id="KW-0472">Membrane</keyword>
<protein>
    <recommendedName>
        <fullName evidence="1">diguanylate cyclase</fullName>
        <ecNumber evidence="1">2.7.7.65</ecNumber>
    </recommendedName>
</protein>
<reference evidence="4 5" key="1">
    <citation type="journal article" date="2011" name="PLoS Pathog.">
        <title>Dynamic evolution of pathogenicity revealed by sequencing and comparative genomics of 19 Pseudomonas syringae isolates.</title>
        <authorList>
            <person name="Baltrus D.A."/>
            <person name="Nishimura M.T."/>
            <person name="Romanchuk A."/>
            <person name="Chang J.H."/>
            <person name="Mukhtar M.S."/>
            <person name="Cherkis K."/>
            <person name="Roach J."/>
            <person name="Grant S.R."/>
            <person name="Jones C.D."/>
            <person name="Dangl J.L."/>
        </authorList>
    </citation>
    <scope>NUCLEOTIDE SEQUENCE [LARGE SCALE GENOMIC DNA]</scope>
    <source>
        <strain evidence="5">race 4</strain>
    </source>
</reference>
<evidence type="ECO:0000259" key="3">
    <source>
        <dbReference type="PROSITE" id="PS50887"/>
    </source>
</evidence>
<comment type="caution">
    <text evidence="4">The sequence shown here is derived from an EMBL/GenBank/DDBJ whole genome shotgun (WGS) entry which is preliminary data.</text>
</comment>
<accession>F3C9K2</accession>
<dbReference type="SUPFAM" id="SSF55073">
    <property type="entry name" value="Nucleotide cyclase"/>
    <property type="match status" value="1"/>
</dbReference>
<dbReference type="GO" id="GO:0052621">
    <property type="term" value="F:diguanylate cyclase activity"/>
    <property type="evidence" value="ECO:0007669"/>
    <property type="project" value="UniProtKB-EC"/>
</dbReference>
<dbReference type="PROSITE" id="PS50887">
    <property type="entry name" value="GGDEF"/>
    <property type="match status" value="1"/>
</dbReference>
<dbReference type="Pfam" id="PF00990">
    <property type="entry name" value="GGDEF"/>
    <property type="match status" value="1"/>
</dbReference>
<dbReference type="InterPro" id="IPR050469">
    <property type="entry name" value="Diguanylate_Cyclase"/>
</dbReference>
<evidence type="ECO:0000313" key="4">
    <source>
        <dbReference type="EMBL" id="EGH15944.1"/>
    </source>
</evidence>
<dbReference type="CDD" id="cd01949">
    <property type="entry name" value="GGDEF"/>
    <property type="match status" value="1"/>
</dbReference>
<dbReference type="PANTHER" id="PTHR45138">
    <property type="entry name" value="REGULATORY COMPONENTS OF SENSORY TRANSDUCTION SYSTEM"/>
    <property type="match status" value="1"/>
</dbReference>
<keyword evidence="4" id="KW-0812">Transmembrane</keyword>
<dbReference type="Proteomes" id="UP000005466">
    <property type="component" value="Unassembled WGS sequence"/>
</dbReference>
<gene>
    <name evidence="4" type="ORF">Pgy4_22871</name>
</gene>
<organism evidence="4 5">
    <name type="scientific">Pseudomonas savastanoi pv. glycinea str. race 4</name>
    <dbReference type="NCBI Taxonomy" id="875330"/>
    <lineage>
        <taxon>Bacteria</taxon>
        <taxon>Pseudomonadati</taxon>
        <taxon>Pseudomonadota</taxon>
        <taxon>Gammaproteobacteria</taxon>
        <taxon>Pseudomonadales</taxon>
        <taxon>Pseudomonadaceae</taxon>
        <taxon>Pseudomonas</taxon>
    </lineage>
</organism>
<dbReference type="AlphaFoldDB" id="F3C9K2"/>
<dbReference type="EMBL" id="ADWY01001100">
    <property type="protein sequence ID" value="EGH15944.1"/>
    <property type="molecule type" value="Genomic_DNA"/>
</dbReference>
<dbReference type="NCBIfam" id="TIGR00254">
    <property type="entry name" value="GGDEF"/>
    <property type="match status" value="1"/>
</dbReference>
<dbReference type="InterPro" id="IPR000160">
    <property type="entry name" value="GGDEF_dom"/>
</dbReference>
<evidence type="ECO:0000256" key="1">
    <source>
        <dbReference type="ARBA" id="ARBA00012528"/>
    </source>
</evidence>
<feature type="domain" description="GGDEF" evidence="3">
    <location>
        <begin position="23"/>
        <end position="99"/>
    </location>
</feature>
<feature type="non-terminal residue" evidence="4">
    <location>
        <position position="99"/>
    </location>
</feature>
<dbReference type="Gene3D" id="3.30.70.270">
    <property type="match status" value="1"/>
</dbReference>